<dbReference type="EMBL" id="CP038026">
    <property type="protein sequence ID" value="QBQ38061.1"/>
    <property type="molecule type" value="Genomic_DNA"/>
</dbReference>
<dbReference type="Proteomes" id="UP000294359">
    <property type="component" value="Chromosome"/>
</dbReference>
<proteinExistence type="predicted"/>
<keyword evidence="3" id="KW-1185">Reference proteome</keyword>
<evidence type="ECO:0000313" key="2">
    <source>
        <dbReference type="EMBL" id="QBQ38061.1"/>
    </source>
</evidence>
<feature type="region of interest" description="Disordered" evidence="1">
    <location>
        <begin position="1"/>
        <end position="29"/>
    </location>
</feature>
<reference evidence="2 3" key="1">
    <citation type="submission" date="2019-03" db="EMBL/GenBank/DDBJ databases">
        <title>Draft Genome Sequences of Six Type Strains of the Genus Massilia.</title>
        <authorList>
            <person name="Miess H."/>
            <person name="Frediansyhah A."/>
            <person name="Gross H."/>
        </authorList>
    </citation>
    <scope>NUCLEOTIDE SEQUENCE [LARGE SCALE GENOMIC DNA]</scope>
    <source>
        <strain evidence="2 3">DSM 17505</strain>
    </source>
</reference>
<sequence length="186" mass="20252">MPRSSRKLALSRAGNVTGRPAQPSGKLTDDPICPDYRHLASCPLGADAAAAPAANAPFNTQLFNLLENKKNIVDGKHYYRKDFAQAFDALLASSKLSRVDENKVSLKKRLLSGPAGEPDAVTEAGKQYLYYRACQAHMCDETNLGLVYEPASGKMAASLRLNGQQEYLGTPTPAERALLERMQAQR</sequence>
<organism evidence="2 3">
    <name type="scientific">Pseudoduganella plicata</name>
    <dbReference type="NCBI Taxonomy" id="321984"/>
    <lineage>
        <taxon>Bacteria</taxon>
        <taxon>Pseudomonadati</taxon>
        <taxon>Pseudomonadota</taxon>
        <taxon>Betaproteobacteria</taxon>
        <taxon>Burkholderiales</taxon>
        <taxon>Oxalobacteraceae</taxon>
        <taxon>Telluria group</taxon>
        <taxon>Pseudoduganella</taxon>
    </lineage>
</organism>
<dbReference type="InterPro" id="IPR036501">
    <property type="entry name" value="Inhibitor_vert_lysozyme_sf"/>
</dbReference>
<gene>
    <name evidence="2" type="ORF">E1742_19125</name>
</gene>
<dbReference type="Gene3D" id="3.40.1420.10">
    <property type="entry name" value="Inhibitor of vertebrate lysozyme"/>
    <property type="match status" value="1"/>
</dbReference>
<evidence type="ECO:0000256" key="1">
    <source>
        <dbReference type="SAM" id="MobiDB-lite"/>
    </source>
</evidence>
<evidence type="ECO:0000313" key="3">
    <source>
        <dbReference type="Proteomes" id="UP000294359"/>
    </source>
</evidence>
<accession>A0ABX5SEZ7</accession>
<name>A0ABX5SEZ7_9BURK</name>
<dbReference type="SUPFAM" id="SSF89872">
    <property type="entry name" value="Inhibitor of vertebrate lysozyme, Ivy"/>
    <property type="match status" value="1"/>
</dbReference>
<protein>
    <submittedName>
        <fullName evidence="2">Uncharacterized protein</fullName>
    </submittedName>
</protein>